<keyword evidence="12" id="KW-1185">Reference proteome</keyword>
<dbReference type="InterPro" id="IPR036852">
    <property type="entry name" value="Peptidase_S8/S53_dom_sf"/>
</dbReference>
<keyword evidence="8" id="KW-0472">Membrane</keyword>
<comment type="caution">
    <text evidence="11">The sequence shown here is derived from an EMBL/GenBank/DDBJ whole genome shotgun (WGS) entry which is preliminary data.</text>
</comment>
<dbReference type="GO" id="GO:0004252">
    <property type="term" value="F:serine-type endopeptidase activity"/>
    <property type="evidence" value="ECO:0007669"/>
    <property type="project" value="UniProtKB-UniRule"/>
</dbReference>
<dbReference type="GO" id="GO:0006508">
    <property type="term" value="P:proteolysis"/>
    <property type="evidence" value="ECO:0007669"/>
    <property type="project" value="UniProtKB-KW"/>
</dbReference>
<dbReference type="PANTHER" id="PTHR43806:SF63">
    <property type="entry name" value="PEPTIDASE S8_S53 DOMAIN-CONTAINING PROTEIN"/>
    <property type="match status" value="1"/>
</dbReference>
<dbReference type="PANTHER" id="PTHR43806">
    <property type="entry name" value="PEPTIDASE S8"/>
    <property type="match status" value="1"/>
</dbReference>
<keyword evidence="9" id="KW-0732">Signal</keyword>
<dbReference type="InterPro" id="IPR000209">
    <property type="entry name" value="Peptidase_S8/S53_dom"/>
</dbReference>
<name>A0A8J4V6E2_9MYCE</name>
<evidence type="ECO:0000256" key="3">
    <source>
        <dbReference type="ARBA" id="ARBA00022801"/>
    </source>
</evidence>
<evidence type="ECO:0000313" key="12">
    <source>
        <dbReference type="Proteomes" id="UP000695562"/>
    </source>
</evidence>
<sequence length="635" mass="69719">MFLSKYFVFFILLYFLISTVLSNNINEVNVDKIVNRFNQRIFNPLNNQQFSKKYLDTAHTFDKKHIINIWVFFKDKPITDIKDLKSLSKEALDRRSKRGFNNNNSVENGKDLTDFPVHSKYVDQILKLRSKEVIKIRKYSKWLNAASVKICLNSKKNGDMDVTYELRKILADIINLSCVDRIDEVNKFKPPHEVDKQLVSSKLVNEDSNSGKGSSSEPTDSIYGEIDYGRSYDQLNMIGVLEAQSKGFMGENVSILLIDSGFLKTHEAFNNTKIIDEKDFIDNDSETQSSMGNAQNYHGTSTLSCLASWVPGRIIGAAPHSSYLLAKTEIVDEELEIEEDYLIAAIEWGESKGVSIISVSLGYPLFYKYWEIDGSSPVSTAIDIASTKGVVVVVSNGNNGNTGVYPPADSKMAISVGAIDSYGEIASFSAIGPTPDGRIKPEVCARGVFNYVASADSNRDYGFLSGTSFSAPLVAGAVALVLQAHPNWSPKIVKEALIYSTGNDDPDNYKGFGTINAMLAIEYNPSNNTCAQDCGENGYCVQGKCQCSHNINSSCTAKVLCGFICKSNGGQCSNKDCFKCLDSQAKNSGKKESCGDIGVEAQYPNDLSKLIPGNSIVLGIIGSIVSIVLGFLYLN</sequence>
<dbReference type="Proteomes" id="UP000695562">
    <property type="component" value="Unassembled WGS sequence"/>
</dbReference>
<dbReference type="PROSITE" id="PS00138">
    <property type="entry name" value="SUBTILASE_SER"/>
    <property type="match status" value="1"/>
</dbReference>
<keyword evidence="8" id="KW-1133">Transmembrane helix</keyword>
<gene>
    <name evidence="11" type="ORF">CYY_005937</name>
</gene>
<feature type="domain" description="Peptidase S8/S53" evidence="10">
    <location>
        <begin position="250"/>
        <end position="513"/>
    </location>
</feature>
<dbReference type="Gene3D" id="3.40.50.200">
    <property type="entry name" value="Peptidase S8/S53 domain"/>
    <property type="match status" value="1"/>
</dbReference>
<dbReference type="OrthoDB" id="19448at2759"/>
<keyword evidence="4 6" id="KW-0720">Serine protease</keyword>
<comment type="similarity">
    <text evidence="1 6">Belongs to the peptidase S8 family.</text>
</comment>
<evidence type="ECO:0000256" key="5">
    <source>
        <dbReference type="PIRSR" id="PIRSR615500-1"/>
    </source>
</evidence>
<organism evidence="11 12">
    <name type="scientific">Polysphondylium violaceum</name>
    <dbReference type="NCBI Taxonomy" id="133409"/>
    <lineage>
        <taxon>Eukaryota</taxon>
        <taxon>Amoebozoa</taxon>
        <taxon>Evosea</taxon>
        <taxon>Eumycetozoa</taxon>
        <taxon>Dictyostelia</taxon>
        <taxon>Dictyosteliales</taxon>
        <taxon>Dictyosteliaceae</taxon>
        <taxon>Polysphondylium</taxon>
    </lineage>
</organism>
<dbReference type="SUPFAM" id="SSF52743">
    <property type="entry name" value="Subtilisin-like"/>
    <property type="match status" value="1"/>
</dbReference>
<feature type="compositionally biased region" description="Polar residues" evidence="7">
    <location>
        <begin position="201"/>
        <end position="219"/>
    </location>
</feature>
<keyword evidence="2 6" id="KW-0645">Protease</keyword>
<feature type="active site" description="Charge relay system" evidence="5 6">
    <location>
        <position position="468"/>
    </location>
</feature>
<feature type="signal peptide" evidence="9">
    <location>
        <begin position="1"/>
        <end position="22"/>
    </location>
</feature>
<dbReference type="EMBL" id="AJWJ01000251">
    <property type="protein sequence ID" value="KAF2072749.1"/>
    <property type="molecule type" value="Genomic_DNA"/>
</dbReference>
<evidence type="ECO:0000256" key="8">
    <source>
        <dbReference type="SAM" id="Phobius"/>
    </source>
</evidence>
<dbReference type="InterPro" id="IPR015500">
    <property type="entry name" value="Peptidase_S8_subtilisin-rel"/>
</dbReference>
<keyword evidence="8" id="KW-0812">Transmembrane</keyword>
<evidence type="ECO:0000256" key="9">
    <source>
        <dbReference type="SAM" id="SignalP"/>
    </source>
</evidence>
<proteinExistence type="inferred from homology"/>
<feature type="active site" description="Charge relay system" evidence="5 6">
    <location>
        <position position="298"/>
    </location>
</feature>
<dbReference type="PRINTS" id="PR00723">
    <property type="entry name" value="SUBTILISIN"/>
</dbReference>
<evidence type="ECO:0000256" key="6">
    <source>
        <dbReference type="PROSITE-ProRule" id="PRU01240"/>
    </source>
</evidence>
<evidence type="ECO:0000313" key="11">
    <source>
        <dbReference type="EMBL" id="KAF2072749.1"/>
    </source>
</evidence>
<dbReference type="InterPro" id="IPR023828">
    <property type="entry name" value="Peptidase_S8_Ser-AS"/>
</dbReference>
<feature type="transmembrane region" description="Helical" evidence="8">
    <location>
        <begin position="616"/>
        <end position="634"/>
    </location>
</feature>
<evidence type="ECO:0000256" key="2">
    <source>
        <dbReference type="ARBA" id="ARBA00022670"/>
    </source>
</evidence>
<feature type="region of interest" description="Disordered" evidence="7">
    <location>
        <begin position="201"/>
        <end position="222"/>
    </location>
</feature>
<dbReference type="Pfam" id="PF00082">
    <property type="entry name" value="Peptidase_S8"/>
    <property type="match status" value="1"/>
</dbReference>
<dbReference type="InterPro" id="IPR050131">
    <property type="entry name" value="Peptidase_S8_subtilisin-like"/>
</dbReference>
<accession>A0A8J4V6E2</accession>
<protein>
    <recommendedName>
        <fullName evidence="10">Peptidase S8/S53 domain-containing protein</fullName>
    </recommendedName>
</protein>
<reference evidence="11" key="1">
    <citation type="submission" date="2020-01" db="EMBL/GenBank/DDBJ databases">
        <title>Development of genomics and gene disruption for Polysphondylium violaceum indicates a role for the polyketide synthase stlB in stalk morphogenesis.</title>
        <authorList>
            <person name="Narita B."/>
            <person name="Kawabe Y."/>
            <person name="Kin K."/>
            <person name="Saito T."/>
            <person name="Gibbs R."/>
            <person name="Kuspa A."/>
            <person name="Muzny D."/>
            <person name="Queller D."/>
            <person name="Richards S."/>
            <person name="Strassman J."/>
            <person name="Sucgang R."/>
            <person name="Worley K."/>
            <person name="Schaap P."/>
        </authorList>
    </citation>
    <scope>NUCLEOTIDE SEQUENCE</scope>
    <source>
        <strain evidence="11">QSvi11</strain>
    </source>
</reference>
<dbReference type="AlphaFoldDB" id="A0A8J4V6E2"/>
<keyword evidence="3 6" id="KW-0378">Hydrolase</keyword>
<feature type="chain" id="PRO_5035278695" description="Peptidase S8/S53 domain-containing protein" evidence="9">
    <location>
        <begin position="23"/>
        <end position="635"/>
    </location>
</feature>
<feature type="active site" description="Charge relay system" evidence="5 6">
    <location>
        <position position="259"/>
    </location>
</feature>
<evidence type="ECO:0000256" key="1">
    <source>
        <dbReference type="ARBA" id="ARBA00011073"/>
    </source>
</evidence>
<evidence type="ECO:0000259" key="10">
    <source>
        <dbReference type="Pfam" id="PF00082"/>
    </source>
</evidence>
<evidence type="ECO:0000256" key="4">
    <source>
        <dbReference type="ARBA" id="ARBA00022825"/>
    </source>
</evidence>
<evidence type="ECO:0000256" key="7">
    <source>
        <dbReference type="SAM" id="MobiDB-lite"/>
    </source>
</evidence>
<dbReference type="PROSITE" id="PS51892">
    <property type="entry name" value="SUBTILASE"/>
    <property type="match status" value="1"/>
</dbReference>